<dbReference type="PANTHER" id="PTHR43619:SF2">
    <property type="entry name" value="S-ADENOSYL-L-METHIONINE-DEPENDENT METHYLTRANSFERASES SUPERFAMILY PROTEIN"/>
    <property type="match status" value="1"/>
</dbReference>
<keyword evidence="4" id="KW-0949">S-adenosyl-L-methionine</keyword>
<dbReference type="EC" id="2.1.1.-" evidence="4"/>
<dbReference type="InterPro" id="IPR029063">
    <property type="entry name" value="SAM-dependent_MTases_sf"/>
</dbReference>
<dbReference type="SUPFAM" id="SSF53335">
    <property type="entry name" value="S-adenosyl-L-methionine-dependent methyltransferases"/>
    <property type="match status" value="1"/>
</dbReference>
<comment type="similarity">
    <text evidence="1 4">Belongs to the UPF0677 family.</text>
</comment>
<sequence length="300" mass="33503">MTDHVETLRAAALGDARARAFAALEPDRKIRNPDTLAREFLDPGERPDPDEPEQVGKFRTNLEAVLPGAYYLQNARTFHLDACLRRAIDGGFRLVVLLGAGFDTRAHRLAGAEHDVRFFEVDFGEIQREKKAALEHLPGSGARNIHYVASDFEADALADIADAPGYDSSEPTFFIWEGRSVDMTEDDVDAVLDFVSQHSVPDSGIVFDYVPRSMIDGSVAYYGGEEFRAFMDQSGRPLSFGIEDRNLRRFLAQRNFELTALVTNHELETRYLMDSDGVPHGHVPGYARIAEATIIRRRGT</sequence>
<comment type="function">
    <text evidence="4">Exhibits S-adenosyl-L-methionine-dependent methyltransferase activity.</text>
</comment>
<evidence type="ECO:0000256" key="1">
    <source>
        <dbReference type="ARBA" id="ARBA00008138"/>
    </source>
</evidence>
<gene>
    <name evidence="5" type="ORF">HN018_09220</name>
</gene>
<dbReference type="GO" id="GO:0032259">
    <property type="term" value="P:methylation"/>
    <property type="evidence" value="ECO:0007669"/>
    <property type="project" value="UniProtKB-KW"/>
</dbReference>
<keyword evidence="2 4" id="KW-0489">Methyltransferase</keyword>
<dbReference type="Pfam" id="PF04072">
    <property type="entry name" value="LCM"/>
    <property type="match status" value="1"/>
</dbReference>
<organism evidence="5 6">
    <name type="scientific">Lichenicola cladoniae</name>
    <dbReference type="NCBI Taxonomy" id="1484109"/>
    <lineage>
        <taxon>Bacteria</taxon>
        <taxon>Pseudomonadati</taxon>
        <taxon>Pseudomonadota</taxon>
        <taxon>Alphaproteobacteria</taxon>
        <taxon>Acetobacterales</taxon>
        <taxon>Acetobacteraceae</taxon>
        <taxon>Lichenicola</taxon>
    </lineage>
</organism>
<evidence type="ECO:0000313" key="5">
    <source>
        <dbReference type="EMBL" id="QKE90201.1"/>
    </source>
</evidence>
<evidence type="ECO:0000256" key="4">
    <source>
        <dbReference type="RuleBase" id="RU362030"/>
    </source>
</evidence>
<dbReference type="NCBIfam" id="TIGR00027">
    <property type="entry name" value="mthyl_TIGR00027"/>
    <property type="match status" value="1"/>
</dbReference>
<keyword evidence="3 5" id="KW-0808">Transferase</keyword>
<accession>A0A6M8HPJ5</accession>
<dbReference type="Proteomes" id="UP000500767">
    <property type="component" value="Chromosome"/>
</dbReference>
<dbReference type="InterPro" id="IPR007213">
    <property type="entry name" value="Ppm1/Ppm2/Tcmp"/>
</dbReference>
<proteinExistence type="inferred from homology"/>
<evidence type="ECO:0000256" key="2">
    <source>
        <dbReference type="ARBA" id="ARBA00022603"/>
    </source>
</evidence>
<dbReference type="RefSeq" id="WP_171834118.1">
    <property type="nucleotide sequence ID" value="NZ_CP053708.1"/>
</dbReference>
<dbReference type="EMBL" id="CP053708">
    <property type="protein sequence ID" value="QKE90201.1"/>
    <property type="molecule type" value="Genomic_DNA"/>
</dbReference>
<evidence type="ECO:0000256" key="3">
    <source>
        <dbReference type="ARBA" id="ARBA00022679"/>
    </source>
</evidence>
<evidence type="ECO:0000313" key="6">
    <source>
        <dbReference type="Proteomes" id="UP000500767"/>
    </source>
</evidence>
<reference evidence="5 6" key="1">
    <citation type="journal article" date="2014" name="World J. Microbiol. Biotechnol.">
        <title>Biodiversity and physiological characteristics of Antarctic and Arctic lichens-associated bacteria.</title>
        <authorList>
            <person name="Lee Y.M."/>
            <person name="Kim E.H."/>
            <person name="Lee H.K."/>
            <person name="Hong S.G."/>
        </authorList>
    </citation>
    <scope>NUCLEOTIDE SEQUENCE [LARGE SCALE GENOMIC DNA]</scope>
    <source>
        <strain evidence="5 6">PAMC 26569</strain>
    </source>
</reference>
<keyword evidence="6" id="KW-1185">Reference proteome</keyword>
<dbReference type="PANTHER" id="PTHR43619">
    <property type="entry name" value="S-ADENOSYL-L-METHIONINE-DEPENDENT METHYLTRANSFERASE YKTD-RELATED"/>
    <property type="match status" value="1"/>
</dbReference>
<protein>
    <recommendedName>
        <fullName evidence="4">S-adenosyl-L-methionine-dependent methyltransferase</fullName>
        <ecNumber evidence="4">2.1.1.-</ecNumber>
    </recommendedName>
</protein>
<dbReference type="KEGG" id="lck:HN018_09220"/>
<dbReference type="InterPro" id="IPR011610">
    <property type="entry name" value="SAM_mthyl_Trfase_ML2640-like"/>
</dbReference>
<dbReference type="Gene3D" id="3.40.50.150">
    <property type="entry name" value="Vaccinia Virus protein VP39"/>
    <property type="match status" value="1"/>
</dbReference>
<dbReference type="GO" id="GO:0008168">
    <property type="term" value="F:methyltransferase activity"/>
    <property type="evidence" value="ECO:0007669"/>
    <property type="project" value="UniProtKB-UniRule"/>
</dbReference>
<dbReference type="AlphaFoldDB" id="A0A6M8HPJ5"/>
<name>A0A6M8HPJ5_9PROT</name>